<feature type="transmembrane region" description="Helical" evidence="9">
    <location>
        <begin position="43"/>
        <end position="63"/>
    </location>
</feature>
<evidence type="ECO:0000313" key="10">
    <source>
        <dbReference type="EMBL" id="KAG5669908.1"/>
    </source>
</evidence>
<comment type="similarity">
    <text evidence="9">Belongs to the insect chemoreceptor superfamily. Heteromeric odorant receptor channel (TC 1.A.69) family.</text>
</comment>
<evidence type="ECO:0000256" key="5">
    <source>
        <dbReference type="ARBA" id="ARBA00022989"/>
    </source>
</evidence>
<feature type="transmembrane region" description="Helical" evidence="9">
    <location>
        <begin position="78"/>
        <end position="97"/>
    </location>
</feature>
<dbReference type="GO" id="GO:0004984">
    <property type="term" value="F:olfactory receptor activity"/>
    <property type="evidence" value="ECO:0007669"/>
    <property type="project" value="InterPro"/>
</dbReference>
<keyword evidence="8 9" id="KW-0807">Transducer</keyword>
<dbReference type="Proteomes" id="UP001107558">
    <property type="component" value="Chromosome 3"/>
</dbReference>
<comment type="caution">
    <text evidence="9">Lacks conserved residue(s) required for the propagation of feature annotation.</text>
</comment>
<name>A0A9J6BJ99_POLVA</name>
<comment type="caution">
    <text evidence="10">The sequence shown here is derived from an EMBL/GenBank/DDBJ whole genome shotgun (WGS) entry which is preliminary data.</text>
</comment>
<evidence type="ECO:0000313" key="11">
    <source>
        <dbReference type="Proteomes" id="UP001107558"/>
    </source>
</evidence>
<protein>
    <recommendedName>
        <fullName evidence="9">Odorant receptor</fullName>
    </recommendedName>
</protein>
<evidence type="ECO:0000256" key="4">
    <source>
        <dbReference type="ARBA" id="ARBA00022725"/>
    </source>
</evidence>
<evidence type="ECO:0000256" key="2">
    <source>
        <dbReference type="ARBA" id="ARBA00022606"/>
    </source>
</evidence>
<gene>
    <name evidence="10" type="ORF">PVAND_000198</name>
</gene>
<evidence type="ECO:0000256" key="6">
    <source>
        <dbReference type="ARBA" id="ARBA00023136"/>
    </source>
</evidence>
<evidence type="ECO:0000256" key="1">
    <source>
        <dbReference type="ARBA" id="ARBA00004141"/>
    </source>
</evidence>
<keyword evidence="2 9" id="KW-0716">Sensory transduction</keyword>
<sequence length="401" mass="47490">MKIKEIFKQNNFMRNESFYRIQKLSWKLLGFFIGNNEVSKFKFFLLIFNCMEVLVYGIFQLYYSYEHRENLKLVLDGLTPWLTEIPCVLRILILVWYRKDVKKVLDYLKDIFEKTTDNDERMINARANQLSSILMGVTGFFIISTDFCYILYPIFSNIYQFINGQNIAYEFPYKASFPFNYKQFPIYPIIFLFSIHTGNITACSLISGDGIILGSCFHLAAQFEIISFKIQKLLFNENDDYEPFTNKQNIKIYHYLIEIINIHNEAIEKCRILSKVLWKNILMQFVSASFIMSVSALMLLQSNDVSMLIYVFYITSYFIMLFNYALCGNTLINASTKIQQTIYEFPWYQCDVKVRKMLLMMIIRSQRPVNLKVPFFEVNLQTFSTILRVFSSFFTLAKTFM</sequence>
<dbReference type="EMBL" id="JADBJN010000003">
    <property type="protein sequence ID" value="KAG5669908.1"/>
    <property type="molecule type" value="Genomic_DNA"/>
</dbReference>
<evidence type="ECO:0000256" key="9">
    <source>
        <dbReference type="RuleBase" id="RU351113"/>
    </source>
</evidence>
<organism evidence="10 11">
    <name type="scientific">Polypedilum vanderplanki</name>
    <name type="common">Sleeping chironomid midge</name>
    <dbReference type="NCBI Taxonomy" id="319348"/>
    <lineage>
        <taxon>Eukaryota</taxon>
        <taxon>Metazoa</taxon>
        <taxon>Ecdysozoa</taxon>
        <taxon>Arthropoda</taxon>
        <taxon>Hexapoda</taxon>
        <taxon>Insecta</taxon>
        <taxon>Pterygota</taxon>
        <taxon>Neoptera</taxon>
        <taxon>Endopterygota</taxon>
        <taxon>Diptera</taxon>
        <taxon>Nematocera</taxon>
        <taxon>Chironomoidea</taxon>
        <taxon>Chironomidae</taxon>
        <taxon>Chironominae</taxon>
        <taxon>Polypedilum</taxon>
        <taxon>Polypedilum</taxon>
    </lineage>
</organism>
<dbReference type="GO" id="GO:0005549">
    <property type="term" value="F:odorant binding"/>
    <property type="evidence" value="ECO:0007669"/>
    <property type="project" value="InterPro"/>
</dbReference>
<dbReference type="PANTHER" id="PTHR21137">
    <property type="entry name" value="ODORANT RECEPTOR"/>
    <property type="match status" value="1"/>
</dbReference>
<keyword evidence="11" id="KW-1185">Reference proteome</keyword>
<keyword evidence="4 9" id="KW-0552">Olfaction</keyword>
<proteinExistence type="inferred from homology"/>
<accession>A0A9J6BJ99</accession>
<evidence type="ECO:0000256" key="7">
    <source>
        <dbReference type="ARBA" id="ARBA00023170"/>
    </source>
</evidence>
<dbReference type="OrthoDB" id="7788383at2759"/>
<dbReference type="AlphaFoldDB" id="A0A9J6BJ99"/>
<feature type="transmembrane region" description="Helical" evidence="9">
    <location>
        <begin position="281"/>
        <end position="301"/>
    </location>
</feature>
<reference evidence="10" key="1">
    <citation type="submission" date="2021-03" db="EMBL/GenBank/DDBJ databases">
        <title>Chromosome level genome of the anhydrobiotic midge Polypedilum vanderplanki.</title>
        <authorList>
            <person name="Yoshida Y."/>
            <person name="Kikawada T."/>
            <person name="Gusev O."/>
        </authorList>
    </citation>
    <scope>NUCLEOTIDE SEQUENCE</scope>
    <source>
        <strain evidence="10">NIAS01</strain>
        <tissue evidence="10">Whole body or cell culture</tissue>
    </source>
</reference>
<evidence type="ECO:0000256" key="3">
    <source>
        <dbReference type="ARBA" id="ARBA00022692"/>
    </source>
</evidence>
<dbReference type="GO" id="GO:0007165">
    <property type="term" value="P:signal transduction"/>
    <property type="evidence" value="ECO:0007669"/>
    <property type="project" value="UniProtKB-KW"/>
</dbReference>
<keyword evidence="7 9" id="KW-0675">Receptor</keyword>
<feature type="transmembrane region" description="Helical" evidence="9">
    <location>
        <begin position="130"/>
        <end position="152"/>
    </location>
</feature>
<feature type="transmembrane region" description="Helical" evidence="9">
    <location>
        <begin position="186"/>
        <end position="206"/>
    </location>
</feature>
<dbReference type="GO" id="GO:0005886">
    <property type="term" value="C:plasma membrane"/>
    <property type="evidence" value="ECO:0007669"/>
    <property type="project" value="UniProtKB-SubCell"/>
</dbReference>
<dbReference type="Pfam" id="PF02949">
    <property type="entry name" value="7tm_6"/>
    <property type="match status" value="1"/>
</dbReference>
<keyword evidence="5 9" id="KW-1133">Transmembrane helix</keyword>
<comment type="subcellular location">
    <subcellularLocation>
        <location evidence="9">Cell membrane</location>
        <topology evidence="9">Multi-pass membrane protein</topology>
    </subcellularLocation>
    <subcellularLocation>
        <location evidence="1">Membrane</location>
        <topology evidence="1">Multi-pass membrane protein</topology>
    </subcellularLocation>
</comment>
<dbReference type="PANTHER" id="PTHR21137:SF26">
    <property type="entry name" value="ODORANT RECEPTOR 10A-RELATED"/>
    <property type="match status" value="1"/>
</dbReference>
<dbReference type="InterPro" id="IPR004117">
    <property type="entry name" value="7tm6_olfct_rcpt"/>
</dbReference>
<evidence type="ECO:0000256" key="8">
    <source>
        <dbReference type="ARBA" id="ARBA00023224"/>
    </source>
</evidence>
<keyword evidence="3 9" id="KW-0812">Transmembrane</keyword>
<feature type="transmembrane region" description="Helical" evidence="9">
    <location>
        <begin position="307"/>
        <end position="327"/>
    </location>
</feature>
<keyword evidence="6 9" id="KW-0472">Membrane</keyword>